<dbReference type="NCBIfam" id="TIGR01844">
    <property type="entry name" value="type_I_sec_TolC"/>
    <property type="match status" value="1"/>
</dbReference>
<comment type="caution">
    <text evidence="9">The sequence shown here is derived from an EMBL/GenBank/DDBJ whole genome shotgun (WGS) entry which is preliminary data.</text>
</comment>
<dbReference type="GO" id="GO:0009279">
    <property type="term" value="C:cell outer membrane"/>
    <property type="evidence" value="ECO:0007669"/>
    <property type="project" value="UniProtKB-SubCell"/>
</dbReference>
<dbReference type="SUPFAM" id="SSF56954">
    <property type="entry name" value="Outer membrane efflux proteins (OEP)"/>
    <property type="match status" value="1"/>
</dbReference>
<evidence type="ECO:0000256" key="2">
    <source>
        <dbReference type="ARBA" id="ARBA00007613"/>
    </source>
</evidence>
<keyword evidence="6" id="KW-0472">Membrane</keyword>
<keyword evidence="5" id="KW-0812">Transmembrane</keyword>
<evidence type="ECO:0000256" key="1">
    <source>
        <dbReference type="ARBA" id="ARBA00004442"/>
    </source>
</evidence>
<evidence type="ECO:0000313" key="9">
    <source>
        <dbReference type="EMBL" id="MBB1485306.1"/>
    </source>
</evidence>
<dbReference type="PANTHER" id="PTHR30026">
    <property type="entry name" value="OUTER MEMBRANE PROTEIN TOLC"/>
    <property type="match status" value="1"/>
</dbReference>
<organism evidence="9 10">
    <name type="scientific">Oceanospirillum sediminis</name>
    <dbReference type="NCBI Taxonomy" id="2760088"/>
    <lineage>
        <taxon>Bacteria</taxon>
        <taxon>Pseudomonadati</taxon>
        <taxon>Pseudomonadota</taxon>
        <taxon>Gammaproteobacteria</taxon>
        <taxon>Oceanospirillales</taxon>
        <taxon>Oceanospirillaceae</taxon>
        <taxon>Oceanospirillum</taxon>
    </lineage>
</organism>
<dbReference type="GO" id="GO:0015288">
    <property type="term" value="F:porin activity"/>
    <property type="evidence" value="ECO:0007669"/>
    <property type="project" value="TreeGrafter"/>
</dbReference>
<keyword evidence="10" id="KW-1185">Reference proteome</keyword>
<accession>A0A839ILV3</accession>
<feature type="chain" id="PRO_5032682533" evidence="8">
    <location>
        <begin position="36"/>
        <end position="467"/>
    </location>
</feature>
<keyword evidence="7" id="KW-0998">Cell outer membrane</keyword>
<proteinExistence type="inferred from homology"/>
<dbReference type="Proteomes" id="UP000565262">
    <property type="component" value="Unassembled WGS sequence"/>
</dbReference>
<sequence>MYLKDKMLSQLATTFRPRMGAIAVGLALSSSAAMAIEEAGLEQALQAAMQHDPELRVAYMTFQADKEEVLLAKGNLLPSITFSASHRYEDSDNVYTDPDNAGYYNDDLARSTGKLNDSTWQVSLRQPLFDLGRYYEYKSVQSFVDGADYRYQRAEQDLTYRLAERYLAVLLGAQQVFLNKEKLAALEANLVQVEREFALGVGDQLNVLEVKARRDLARSDLLQAQSHLSDAETLLENMTGERYTVPADWVENGHKVEYNPPLGSESEWLEKVKLNRSVLAAESKIRQSELDVKTRNAGHYPTVNLNLSYMDRHSDDFQRKREDLVAQVELNVPLYQGGKTQAAIRQADARLNAEQARTEYIESEAYQQVRLAYSRMSSLNERLAALSESSESGQLYLDAAIRGHSLNLRTQVDVLDARTTLVDTQLRYAETLNQYLLANLRLHLETGTLTRDKVQAYDDLFRQAAVN</sequence>
<dbReference type="Gene3D" id="1.20.1600.10">
    <property type="entry name" value="Outer membrane efflux proteins (OEP)"/>
    <property type="match status" value="1"/>
</dbReference>
<dbReference type="PANTHER" id="PTHR30026:SF20">
    <property type="entry name" value="OUTER MEMBRANE PROTEIN TOLC"/>
    <property type="match status" value="1"/>
</dbReference>
<evidence type="ECO:0000256" key="3">
    <source>
        <dbReference type="ARBA" id="ARBA00022448"/>
    </source>
</evidence>
<dbReference type="InterPro" id="IPR051906">
    <property type="entry name" value="TolC-like"/>
</dbReference>
<evidence type="ECO:0000256" key="5">
    <source>
        <dbReference type="ARBA" id="ARBA00022692"/>
    </source>
</evidence>
<dbReference type="InterPro" id="IPR010130">
    <property type="entry name" value="T1SS_OMP_TolC"/>
</dbReference>
<feature type="signal peptide" evidence="8">
    <location>
        <begin position="1"/>
        <end position="35"/>
    </location>
</feature>
<dbReference type="InterPro" id="IPR003423">
    <property type="entry name" value="OMP_efflux"/>
</dbReference>
<protein>
    <submittedName>
        <fullName evidence="9">TolC family outer membrane protein</fullName>
    </submittedName>
</protein>
<keyword evidence="8" id="KW-0732">Signal</keyword>
<dbReference type="EMBL" id="JACJFM010000001">
    <property type="protein sequence ID" value="MBB1485306.1"/>
    <property type="molecule type" value="Genomic_DNA"/>
</dbReference>
<evidence type="ECO:0000256" key="7">
    <source>
        <dbReference type="ARBA" id="ARBA00023237"/>
    </source>
</evidence>
<name>A0A839ILV3_9GAMM</name>
<evidence type="ECO:0000313" key="10">
    <source>
        <dbReference type="Proteomes" id="UP000565262"/>
    </source>
</evidence>
<comment type="subcellular location">
    <subcellularLocation>
        <location evidence="1">Cell outer membrane</location>
    </subcellularLocation>
</comment>
<comment type="similarity">
    <text evidence="2">Belongs to the outer membrane factor (OMF) (TC 1.B.17) family.</text>
</comment>
<evidence type="ECO:0000256" key="6">
    <source>
        <dbReference type="ARBA" id="ARBA00023136"/>
    </source>
</evidence>
<reference evidence="9 10" key="1">
    <citation type="submission" date="2020-08" db="EMBL/GenBank/DDBJ databases">
        <title>Oceanospirillum sp. nov. isolated from marine sediment.</title>
        <authorList>
            <person name="Ji X."/>
        </authorList>
    </citation>
    <scope>NUCLEOTIDE SEQUENCE [LARGE SCALE GENOMIC DNA]</scope>
    <source>
        <strain evidence="9 10">D5</strain>
    </source>
</reference>
<dbReference type="GO" id="GO:0015562">
    <property type="term" value="F:efflux transmembrane transporter activity"/>
    <property type="evidence" value="ECO:0007669"/>
    <property type="project" value="InterPro"/>
</dbReference>
<dbReference type="AlphaFoldDB" id="A0A839ILV3"/>
<gene>
    <name evidence="9" type="ORF">H4O21_01555</name>
</gene>
<keyword evidence="4" id="KW-1134">Transmembrane beta strand</keyword>
<keyword evidence="3" id="KW-0813">Transport</keyword>
<dbReference type="Pfam" id="PF02321">
    <property type="entry name" value="OEP"/>
    <property type="match status" value="2"/>
</dbReference>
<dbReference type="RefSeq" id="WP_182807072.1">
    <property type="nucleotide sequence ID" value="NZ_JACJFM010000001.1"/>
</dbReference>
<evidence type="ECO:0000256" key="4">
    <source>
        <dbReference type="ARBA" id="ARBA00022452"/>
    </source>
</evidence>
<evidence type="ECO:0000256" key="8">
    <source>
        <dbReference type="SAM" id="SignalP"/>
    </source>
</evidence>
<dbReference type="GO" id="GO:1990281">
    <property type="term" value="C:efflux pump complex"/>
    <property type="evidence" value="ECO:0007669"/>
    <property type="project" value="TreeGrafter"/>
</dbReference>